<name>A0A673BBR4_9TELE</name>
<dbReference type="GO" id="GO:0007288">
    <property type="term" value="P:sperm axoneme assembly"/>
    <property type="evidence" value="ECO:0007669"/>
    <property type="project" value="TreeGrafter"/>
</dbReference>
<keyword evidence="7" id="KW-0966">Cell projection</keyword>
<keyword evidence="3" id="KW-0853">WD repeat</keyword>
<dbReference type="InterPro" id="IPR036322">
    <property type="entry name" value="WD40_repeat_dom_sf"/>
</dbReference>
<evidence type="ECO:0000313" key="10">
    <source>
        <dbReference type="Ensembl" id="ENSSORP00005038719.1"/>
    </source>
</evidence>
<dbReference type="InterPro" id="IPR015943">
    <property type="entry name" value="WD40/YVTN_repeat-like_dom_sf"/>
</dbReference>
<keyword evidence="2" id="KW-0963">Cytoplasm</keyword>
<reference evidence="10" key="3">
    <citation type="submission" date="2025-09" db="UniProtKB">
        <authorList>
            <consortium name="Ensembl"/>
        </authorList>
    </citation>
    <scope>IDENTIFICATION</scope>
</reference>
<comment type="similarity">
    <text evidence="8">Belongs to the CFAP43 family.</text>
</comment>
<dbReference type="PANTHER" id="PTHR14885">
    <property type="entry name" value="CILIA- AND FLAGELLA-ASSOCIATED PROTEIN 43-RELATED"/>
    <property type="match status" value="1"/>
</dbReference>
<evidence type="ECO:0000256" key="7">
    <source>
        <dbReference type="ARBA" id="ARBA00023273"/>
    </source>
</evidence>
<keyword evidence="4" id="KW-0677">Repeat</keyword>
<evidence type="ECO:0000256" key="8">
    <source>
        <dbReference type="ARBA" id="ARBA00023605"/>
    </source>
</evidence>
<proteinExistence type="inferred from homology"/>
<dbReference type="PANTHER" id="PTHR14885:SF1">
    <property type="entry name" value="CILIA- AND FLAGELLA-ASSOCIATED PROTEIN 43"/>
    <property type="match status" value="1"/>
</dbReference>
<accession>A0A673BBR4</accession>
<evidence type="ECO:0000313" key="11">
    <source>
        <dbReference type="Proteomes" id="UP000472271"/>
    </source>
</evidence>
<keyword evidence="5" id="KW-0175">Coiled coil</keyword>
<evidence type="ECO:0000256" key="5">
    <source>
        <dbReference type="ARBA" id="ARBA00023054"/>
    </source>
</evidence>
<dbReference type="Ensembl" id="ENSSORT00005039714.1">
    <property type="protein sequence ID" value="ENSSORP00005038719.1"/>
    <property type="gene ID" value="ENSSORG00005018091.1"/>
</dbReference>
<reference evidence="10" key="2">
    <citation type="submission" date="2025-08" db="UniProtKB">
        <authorList>
            <consortium name="Ensembl"/>
        </authorList>
    </citation>
    <scope>IDENTIFICATION</scope>
</reference>
<keyword evidence="11" id="KW-1185">Reference proteome</keyword>
<dbReference type="InParanoid" id="A0A673BBR4"/>
<evidence type="ECO:0000256" key="1">
    <source>
        <dbReference type="ARBA" id="ARBA00004430"/>
    </source>
</evidence>
<dbReference type="AlphaFoldDB" id="A0A673BBR4"/>
<evidence type="ECO:0000256" key="3">
    <source>
        <dbReference type="ARBA" id="ARBA00022574"/>
    </source>
</evidence>
<evidence type="ECO:0000256" key="9">
    <source>
        <dbReference type="ARBA" id="ARBA00023662"/>
    </source>
</evidence>
<organism evidence="10 11">
    <name type="scientific">Sphaeramia orbicularis</name>
    <name type="common">orbiculate cardinalfish</name>
    <dbReference type="NCBI Taxonomy" id="375764"/>
    <lineage>
        <taxon>Eukaryota</taxon>
        <taxon>Metazoa</taxon>
        <taxon>Chordata</taxon>
        <taxon>Craniata</taxon>
        <taxon>Vertebrata</taxon>
        <taxon>Euteleostomi</taxon>
        <taxon>Actinopterygii</taxon>
        <taxon>Neopterygii</taxon>
        <taxon>Teleostei</taxon>
        <taxon>Neoteleostei</taxon>
        <taxon>Acanthomorphata</taxon>
        <taxon>Gobiaria</taxon>
        <taxon>Kurtiformes</taxon>
        <taxon>Apogonoidei</taxon>
        <taxon>Apogonidae</taxon>
        <taxon>Apogoninae</taxon>
        <taxon>Sphaeramia</taxon>
    </lineage>
</organism>
<protein>
    <recommendedName>
        <fullName evidence="9">Cilia- and flagella-associated protein 43</fullName>
    </recommendedName>
</protein>
<comment type="subcellular location">
    <subcellularLocation>
        <location evidence="1">Cytoplasm</location>
        <location evidence="1">Cytoskeleton</location>
        <location evidence="1">Cilium axoneme</location>
    </subcellularLocation>
</comment>
<sequence>FTANGNSGVFAVSERKLDTSIFVYNYPDLGLKNELKGSAKLDYTSLALSDGGPYLVCCSSLPDHTITVWNWENAEPVCTQPQAGRDVISLAFNPLNWLQVCALGTSSLTVWNIQKNVKLPAVDGTIVERLLVNSHSISEKLTYLGPELPPSAISGLKGDKTESIVNKLCTKPRVTPTAICWTATSQLYVGCEEGFLLLVDPESHSITITQSWELDGPITTVMYSPNYETLFFSSNMVSTCNLTSVSEQKCVCLCYREKNVIIFQGKIYTLNTSQSEEIVNVLDALSGDFVAAALSHTDKNICVVKHLCCPIITAFHDLNVV</sequence>
<dbReference type="Gene3D" id="2.130.10.10">
    <property type="entry name" value="YVTN repeat-like/Quinoprotein amine dehydrogenase"/>
    <property type="match status" value="2"/>
</dbReference>
<dbReference type="Proteomes" id="UP000472271">
    <property type="component" value="Chromosome 15"/>
</dbReference>
<keyword evidence="6" id="KW-0206">Cytoskeleton</keyword>
<evidence type="ECO:0000256" key="2">
    <source>
        <dbReference type="ARBA" id="ARBA00022490"/>
    </source>
</evidence>
<dbReference type="SUPFAM" id="SSF50978">
    <property type="entry name" value="WD40 repeat-like"/>
    <property type="match status" value="1"/>
</dbReference>
<evidence type="ECO:0000256" key="6">
    <source>
        <dbReference type="ARBA" id="ARBA00023212"/>
    </source>
</evidence>
<dbReference type="GO" id="GO:0005930">
    <property type="term" value="C:axoneme"/>
    <property type="evidence" value="ECO:0007669"/>
    <property type="project" value="UniProtKB-SubCell"/>
</dbReference>
<evidence type="ECO:0000256" key="4">
    <source>
        <dbReference type="ARBA" id="ARBA00022737"/>
    </source>
</evidence>
<reference evidence="10" key="1">
    <citation type="submission" date="2019-06" db="EMBL/GenBank/DDBJ databases">
        <authorList>
            <consortium name="Wellcome Sanger Institute Data Sharing"/>
        </authorList>
    </citation>
    <scope>NUCLEOTIDE SEQUENCE [LARGE SCALE GENOMIC DNA]</scope>
</reference>